<comment type="subcellular location">
    <subcellularLocation>
        <location evidence="1">Membrane</location>
        <topology evidence="1">Multi-pass membrane protein</topology>
    </subcellularLocation>
</comment>
<keyword evidence="9" id="KW-1185">Reference proteome</keyword>
<feature type="transmembrane region" description="Helical" evidence="6">
    <location>
        <begin position="141"/>
        <end position="160"/>
    </location>
</feature>
<dbReference type="AlphaFoldDB" id="A0A5C1YM53"/>
<sequence length="694" mass="74629">MPLFSSSFARRSLALLWGHTMPTGIMHWLGLRSITLAPEQIAIREGLRAGVSVGSVMVVAWALDIPLMAWSAFAAFWTCLVDPGGRLGFRFKSLLQFGVGGTLAAGVLSAAAGLGTVPVFVGLGACIFLCGLIRQRGPVPAQISVMVAIVSVVAVCYPQTPWGALQLAGMFAMGATWALAICILAWPVDPYAPRKQACAAILREQAHMIARLLETARPGRNTRSHYQATSAYRRDIRSRIEQSRAALELLATGGVGAQAYTTLGPVLEACDQIFVVTLAFEHAALASPPAPPARRIIKALAVALHRTAREVAAAELNPAFLDFNISFLNRAGQSGDDVFAKGALLCARTFSDLKDAWSTPQDTGLVHASPVAQRPSRRPTQVFVRHAIRLTLAVLVSYAIALACSLSYAYWAMMAVVVVVQPSINNTLPRAIERVAGSITGGIMAALMGLALPSWLLLLLVFPLSAVTIAFRSVNYTMCVMFMSQLFVVVTDLISNTHDWDVAFARMLNNSIGSIIALLACVLLWPGRRPQSLQTATVQAFEANIDYALLVLAPTKTGWDRINQARRNAGTQSSQAEILYHKACLEGFRRSDMLNTCGEILFLLRQLAGNTSVWWLEQAGTAAGTTAQHAHFHTRLAQRYAKAPQRFSPEDEGTLPAMLAFLKTVTVEEGADQPEPPPVVASATQPRTAPGLGA</sequence>
<evidence type="ECO:0000256" key="2">
    <source>
        <dbReference type="ARBA" id="ARBA00022692"/>
    </source>
</evidence>
<organism evidence="8 9">
    <name type="scientific">Acetobacter vaccinii</name>
    <dbReference type="NCBI Taxonomy" id="2592655"/>
    <lineage>
        <taxon>Bacteria</taxon>
        <taxon>Pseudomonadati</taxon>
        <taxon>Pseudomonadota</taxon>
        <taxon>Alphaproteobacteria</taxon>
        <taxon>Acetobacterales</taxon>
        <taxon>Acetobacteraceae</taxon>
        <taxon>Acetobacter</taxon>
    </lineage>
</organism>
<feature type="transmembrane region" description="Helical" evidence="6">
    <location>
        <begin position="474"/>
        <end position="495"/>
    </location>
</feature>
<name>A0A5C1YM53_9PROT</name>
<dbReference type="PANTHER" id="PTHR31086">
    <property type="entry name" value="ALUMINUM-ACTIVATED MALATE TRANSPORTER 10"/>
    <property type="match status" value="1"/>
</dbReference>
<feature type="region of interest" description="Disordered" evidence="5">
    <location>
        <begin position="668"/>
        <end position="694"/>
    </location>
</feature>
<evidence type="ECO:0000256" key="6">
    <source>
        <dbReference type="SAM" id="Phobius"/>
    </source>
</evidence>
<dbReference type="Pfam" id="PF13515">
    <property type="entry name" value="FUSC_2"/>
    <property type="match status" value="1"/>
</dbReference>
<feature type="transmembrane region" description="Helical" evidence="6">
    <location>
        <begin position="387"/>
        <end position="419"/>
    </location>
</feature>
<feature type="transmembrane region" description="Helical" evidence="6">
    <location>
        <begin position="12"/>
        <end position="31"/>
    </location>
</feature>
<proteinExistence type="predicted"/>
<reference evidence="8 9" key="1">
    <citation type="submission" date="2019-09" db="EMBL/GenBank/DDBJ databases">
        <title>Genome sequencing of strain KACC 21233.</title>
        <authorList>
            <person name="Heo J."/>
            <person name="Kim S.-J."/>
            <person name="Kim J.-S."/>
            <person name="Hong S.-B."/>
            <person name="Kwon S.-W."/>
        </authorList>
    </citation>
    <scope>NUCLEOTIDE SEQUENCE [LARGE SCALE GENOMIC DNA]</scope>
    <source>
        <strain evidence="8 9">KACC 21233</strain>
    </source>
</reference>
<feature type="transmembrane region" description="Helical" evidence="6">
    <location>
        <begin position="117"/>
        <end position="134"/>
    </location>
</feature>
<feature type="transmembrane region" description="Helical" evidence="6">
    <location>
        <begin position="166"/>
        <end position="186"/>
    </location>
</feature>
<feature type="domain" description="Integral membrane bound transporter" evidence="7">
    <location>
        <begin position="397"/>
        <end position="520"/>
    </location>
</feature>
<evidence type="ECO:0000256" key="1">
    <source>
        <dbReference type="ARBA" id="ARBA00004141"/>
    </source>
</evidence>
<feature type="transmembrane region" description="Helical" evidence="6">
    <location>
        <begin position="439"/>
        <end position="462"/>
    </location>
</feature>
<keyword evidence="3 6" id="KW-1133">Transmembrane helix</keyword>
<protein>
    <submittedName>
        <fullName evidence="8">FUSC family protein</fullName>
    </submittedName>
</protein>
<evidence type="ECO:0000313" key="9">
    <source>
        <dbReference type="Proteomes" id="UP000324536"/>
    </source>
</evidence>
<dbReference type="KEGG" id="acek:FLP30_04090"/>
<keyword evidence="4 6" id="KW-0472">Membrane</keyword>
<dbReference type="InterPro" id="IPR049453">
    <property type="entry name" value="Memb_transporter_dom"/>
</dbReference>
<gene>
    <name evidence="8" type="ORF">FLP30_04090</name>
</gene>
<evidence type="ECO:0000313" key="8">
    <source>
        <dbReference type="EMBL" id="QEO17021.1"/>
    </source>
</evidence>
<feature type="transmembrane region" description="Helical" evidence="6">
    <location>
        <begin position="51"/>
        <end position="81"/>
    </location>
</feature>
<keyword evidence="2 6" id="KW-0812">Transmembrane</keyword>
<dbReference type="EMBL" id="CP043506">
    <property type="protein sequence ID" value="QEO17021.1"/>
    <property type="molecule type" value="Genomic_DNA"/>
</dbReference>
<accession>A0A5C1YM53</accession>
<dbReference type="OrthoDB" id="7491335at2"/>
<feature type="transmembrane region" description="Helical" evidence="6">
    <location>
        <begin position="507"/>
        <end position="525"/>
    </location>
</feature>
<evidence type="ECO:0000259" key="7">
    <source>
        <dbReference type="Pfam" id="PF13515"/>
    </source>
</evidence>
<dbReference type="GO" id="GO:0016020">
    <property type="term" value="C:membrane"/>
    <property type="evidence" value="ECO:0007669"/>
    <property type="project" value="UniProtKB-SubCell"/>
</dbReference>
<evidence type="ECO:0000256" key="5">
    <source>
        <dbReference type="SAM" id="MobiDB-lite"/>
    </source>
</evidence>
<dbReference type="RefSeq" id="WP_149278700.1">
    <property type="nucleotide sequence ID" value="NZ_CP043506.1"/>
</dbReference>
<evidence type="ECO:0000256" key="4">
    <source>
        <dbReference type="ARBA" id="ARBA00023136"/>
    </source>
</evidence>
<evidence type="ECO:0000256" key="3">
    <source>
        <dbReference type="ARBA" id="ARBA00022989"/>
    </source>
</evidence>
<dbReference type="Proteomes" id="UP000324536">
    <property type="component" value="Chromosome"/>
</dbReference>